<reference evidence="1" key="1">
    <citation type="submission" date="2022-10" db="EMBL/GenBank/DDBJ databases">
        <title>Complete Genome of Trichothecium roseum strain YXFP-22015, a Plant Pathogen Isolated from Citrus.</title>
        <authorList>
            <person name="Wang Y."/>
            <person name="Zhu L."/>
        </authorList>
    </citation>
    <scope>NUCLEOTIDE SEQUENCE</scope>
    <source>
        <strain evidence="1">YXFP-22015</strain>
    </source>
</reference>
<organism evidence="1 2">
    <name type="scientific">Trichothecium roseum</name>
    <dbReference type="NCBI Taxonomy" id="47278"/>
    <lineage>
        <taxon>Eukaryota</taxon>
        <taxon>Fungi</taxon>
        <taxon>Dikarya</taxon>
        <taxon>Ascomycota</taxon>
        <taxon>Pezizomycotina</taxon>
        <taxon>Sordariomycetes</taxon>
        <taxon>Hypocreomycetidae</taxon>
        <taxon>Hypocreales</taxon>
        <taxon>Hypocreales incertae sedis</taxon>
        <taxon>Trichothecium</taxon>
    </lineage>
</organism>
<dbReference type="EMBL" id="CM047948">
    <property type="protein sequence ID" value="KAI9896288.1"/>
    <property type="molecule type" value="Genomic_DNA"/>
</dbReference>
<evidence type="ECO:0000313" key="2">
    <source>
        <dbReference type="Proteomes" id="UP001163324"/>
    </source>
</evidence>
<keyword evidence="2" id="KW-1185">Reference proteome</keyword>
<evidence type="ECO:0000313" key="1">
    <source>
        <dbReference type="EMBL" id="KAI9896288.1"/>
    </source>
</evidence>
<dbReference type="Proteomes" id="UP001163324">
    <property type="component" value="Chromosome 9"/>
</dbReference>
<sequence length="384" mass="43420">MPENLLPRDANEWHISAAQHGVLDKTIFQIAPWSSLDFNRVAFLALRVLCPREKQRADLELDNELYRWVTADTLRQARNLLHASSDWSDHLQSVAAPWRRNEEGSFGTARVVRALISEEESWGSCTPKVVFPPLNNEELAHDMGRSSMELYASSALNGYLATLTAGQDEVKGKWVTRQSLTMRHVNGRPVMMAYINGCLCRRSAQEGNTWDVEEILAIADAHNEGAQFAAWVAQYPPRPEDYDAEGLFRRLKVSQNHLEIYLTIATFDMAYVNYVCAQNMEHSTAIAPSFLEMQEYGPFSLTDLGDATFLGEFLLGFSIQGGLKGKEIESSRETDEEEQVRFRLGQQWAVGEDRIVMDAADMELLKGMPLRPLAVRARFRSESI</sequence>
<proteinExistence type="predicted"/>
<protein>
    <submittedName>
        <fullName evidence="1">Uncharacterized protein</fullName>
    </submittedName>
</protein>
<gene>
    <name evidence="1" type="ORF">N3K66_008460</name>
</gene>
<accession>A0ACC0UQM4</accession>
<comment type="caution">
    <text evidence="1">The sequence shown here is derived from an EMBL/GenBank/DDBJ whole genome shotgun (WGS) entry which is preliminary data.</text>
</comment>
<name>A0ACC0UQM4_9HYPO</name>